<evidence type="ECO:0000256" key="11">
    <source>
        <dbReference type="HAMAP-Rule" id="MF_00244"/>
    </source>
</evidence>
<evidence type="ECO:0000256" key="12">
    <source>
        <dbReference type="SAM" id="MobiDB-lite"/>
    </source>
</evidence>
<dbReference type="EC" id="2.7.7.18" evidence="11"/>
<accession>A0A6M8MNB6</accession>
<evidence type="ECO:0000256" key="4">
    <source>
        <dbReference type="ARBA" id="ARBA00022642"/>
    </source>
</evidence>
<evidence type="ECO:0000256" key="1">
    <source>
        <dbReference type="ARBA" id="ARBA00002324"/>
    </source>
</evidence>
<evidence type="ECO:0000256" key="7">
    <source>
        <dbReference type="ARBA" id="ARBA00022741"/>
    </source>
</evidence>
<dbReference type="GO" id="GO:0004515">
    <property type="term" value="F:nicotinate-nucleotide adenylyltransferase activity"/>
    <property type="evidence" value="ECO:0007669"/>
    <property type="project" value="UniProtKB-UniRule"/>
</dbReference>
<comment type="catalytic activity">
    <reaction evidence="10 11">
        <text>nicotinate beta-D-ribonucleotide + ATP + H(+) = deamido-NAD(+) + diphosphate</text>
        <dbReference type="Rhea" id="RHEA:22860"/>
        <dbReference type="ChEBI" id="CHEBI:15378"/>
        <dbReference type="ChEBI" id="CHEBI:30616"/>
        <dbReference type="ChEBI" id="CHEBI:33019"/>
        <dbReference type="ChEBI" id="CHEBI:57502"/>
        <dbReference type="ChEBI" id="CHEBI:58437"/>
        <dbReference type="EC" id="2.7.7.18"/>
    </reaction>
</comment>
<dbReference type="InterPro" id="IPR005248">
    <property type="entry name" value="NadD/NMNAT"/>
</dbReference>
<organism evidence="14 15">
    <name type="scientific">Pseudomonas graminis</name>
    <dbReference type="NCBI Taxonomy" id="158627"/>
    <lineage>
        <taxon>Bacteria</taxon>
        <taxon>Pseudomonadati</taxon>
        <taxon>Pseudomonadota</taxon>
        <taxon>Gammaproteobacteria</taxon>
        <taxon>Pseudomonadales</taxon>
        <taxon>Pseudomonadaceae</taxon>
        <taxon>Pseudomonas</taxon>
    </lineage>
</organism>
<evidence type="ECO:0000256" key="5">
    <source>
        <dbReference type="ARBA" id="ARBA00022679"/>
    </source>
</evidence>
<evidence type="ECO:0000256" key="6">
    <source>
        <dbReference type="ARBA" id="ARBA00022695"/>
    </source>
</evidence>
<comment type="similarity">
    <text evidence="3 11">Belongs to the NadD family.</text>
</comment>
<dbReference type="HAMAP" id="MF_00244">
    <property type="entry name" value="NaMN_adenylyltr"/>
    <property type="match status" value="1"/>
</dbReference>
<evidence type="ECO:0000259" key="13">
    <source>
        <dbReference type="Pfam" id="PF01467"/>
    </source>
</evidence>
<evidence type="ECO:0000256" key="9">
    <source>
        <dbReference type="ARBA" id="ARBA00023027"/>
    </source>
</evidence>
<evidence type="ECO:0000256" key="2">
    <source>
        <dbReference type="ARBA" id="ARBA00005019"/>
    </source>
</evidence>
<dbReference type="Pfam" id="PF01467">
    <property type="entry name" value="CTP_transf_like"/>
    <property type="match status" value="1"/>
</dbReference>
<dbReference type="NCBIfam" id="NF000839">
    <property type="entry name" value="PRK00071.1-1"/>
    <property type="match status" value="1"/>
</dbReference>
<reference evidence="15" key="1">
    <citation type="submission" date="2019-12" db="EMBL/GenBank/DDBJ databases">
        <title>Endophytic bacteria associated with Panax ginseng seedlings.</title>
        <authorList>
            <person name="Park J.M."/>
            <person name="Shin R."/>
            <person name="Jo S.H."/>
        </authorList>
    </citation>
    <scope>NUCLEOTIDE SEQUENCE [LARGE SCALE GENOMIC DNA]</scope>
    <source>
        <strain evidence="15">PgKB30</strain>
    </source>
</reference>
<feature type="region of interest" description="Disordered" evidence="12">
    <location>
        <begin position="1"/>
        <end position="26"/>
    </location>
</feature>
<dbReference type="InterPro" id="IPR004821">
    <property type="entry name" value="Cyt_trans-like"/>
</dbReference>
<keyword evidence="5 11" id="KW-0808">Transferase</keyword>
<dbReference type="CDD" id="cd02165">
    <property type="entry name" value="NMNAT"/>
    <property type="match status" value="1"/>
</dbReference>
<dbReference type="NCBIfam" id="NF000840">
    <property type="entry name" value="PRK00071.1-3"/>
    <property type="match status" value="1"/>
</dbReference>
<dbReference type="SUPFAM" id="SSF52374">
    <property type="entry name" value="Nucleotidylyl transferase"/>
    <property type="match status" value="1"/>
</dbReference>
<evidence type="ECO:0000313" key="14">
    <source>
        <dbReference type="EMBL" id="QKF50015.1"/>
    </source>
</evidence>
<keyword evidence="15" id="KW-1185">Reference proteome</keyword>
<dbReference type="Proteomes" id="UP000501989">
    <property type="component" value="Chromosome"/>
</dbReference>
<keyword evidence="6 11" id="KW-0548">Nucleotidyltransferase</keyword>
<sequence length="253" mass="27332">MAHSYAGRGRSDLADIGQPSGSGAQAVADPVAVPLSTARVARRIGILGGTFDPVHIGHLRGALEVAEQLKLDELRLTPSARPPHRDTPSVSAQDRLAMVQCAVAGVPPLTVDDRELLRDKPSYTIDTLESMRAELAADDQLFLLLGWDAFCGLPSWHRWEELLEHCHIVVLQRPDADSESPDAMRNLLAGRAVSDPKALKGPGGKITFVWQTPLSVSATQIRQLLASGKSVRFLVPDAVLAYIDTHGLYRASN</sequence>
<dbReference type="PANTHER" id="PTHR39321">
    <property type="entry name" value="NICOTINATE-NUCLEOTIDE ADENYLYLTRANSFERASE-RELATED"/>
    <property type="match status" value="1"/>
</dbReference>
<evidence type="ECO:0000256" key="10">
    <source>
        <dbReference type="ARBA" id="ARBA00048721"/>
    </source>
</evidence>
<dbReference type="Gene3D" id="3.40.50.620">
    <property type="entry name" value="HUPs"/>
    <property type="match status" value="1"/>
</dbReference>
<dbReference type="EMBL" id="CP053746">
    <property type="protein sequence ID" value="QKF50015.1"/>
    <property type="molecule type" value="Genomic_DNA"/>
</dbReference>
<evidence type="ECO:0000313" key="15">
    <source>
        <dbReference type="Proteomes" id="UP000501989"/>
    </source>
</evidence>
<evidence type="ECO:0000256" key="3">
    <source>
        <dbReference type="ARBA" id="ARBA00009014"/>
    </source>
</evidence>
<comment type="function">
    <text evidence="1 11">Catalyzes the reversible adenylation of nicotinate mononucleotide (NaMN) to nicotinic acid adenine dinucleotide (NaAD).</text>
</comment>
<dbReference type="GO" id="GO:0005524">
    <property type="term" value="F:ATP binding"/>
    <property type="evidence" value="ECO:0007669"/>
    <property type="project" value="UniProtKB-KW"/>
</dbReference>
<protein>
    <recommendedName>
        <fullName evidence="11">Probable nicotinate-nucleotide adenylyltransferase</fullName>
        <ecNumber evidence="11">2.7.7.18</ecNumber>
    </recommendedName>
    <alternativeName>
        <fullName evidence="11">Deamido-NAD(+) diphosphorylase</fullName>
    </alternativeName>
    <alternativeName>
        <fullName evidence="11">Deamido-NAD(+) pyrophosphorylase</fullName>
    </alternativeName>
    <alternativeName>
        <fullName evidence="11">Nicotinate mononucleotide adenylyltransferase</fullName>
        <shortName evidence="11">NaMN adenylyltransferase</shortName>
    </alternativeName>
</protein>
<evidence type="ECO:0000256" key="8">
    <source>
        <dbReference type="ARBA" id="ARBA00022840"/>
    </source>
</evidence>
<dbReference type="UniPathway" id="UPA00253">
    <property type="reaction ID" value="UER00332"/>
</dbReference>
<dbReference type="GO" id="GO:0009435">
    <property type="term" value="P:NAD+ biosynthetic process"/>
    <property type="evidence" value="ECO:0007669"/>
    <property type="project" value="UniProtKB-UniRule"/>
</dbReference>
<name>A0A6M8MNB6_9PSED</name>
<keyword evidence="7 11" id="KW-0547">Nucleotide-binding</keyword>
<dbReference type="PANTHER" id="PTHR39321:SF3">
    <property type="entry name" value="PHOSPHOPANTETHEINE ADENYLYLTRANSFERASE"/>
    <property type="match status" value="1"/>
</dbReference>
<dbReference type="NCBIfam" id="TIGR00125">
    <property type="entry name" value="cyt_tran_rel"/>
    <property type="match status" value="1"/>
</dbReference>
<dbReference type="KEGG" id="pgg:FX982_00942"/>
<dbReference type="AlphaFoldDB" id="A0A6M8MNB6"/>
<dbReference type="InterPro" id="IPR014729">
    <property type="entry name" value="Rossmann-like_a/b/a_fold"/>
</dbReference>
<keyword evidence="9 11" id="KW-0520">NAD</keyword>
<dbReference type="NCBIfam" id="TIGR00482">
    <property type="entry name" value="nicotinate (nicotinamide) nucleotide adenylyltransferase"/>
    <property type="match status" value="1"/>
</dbReference>
<proteinExistence type="inferred from homology"/>
<keyword evidence="8 11" id="KW-0067">ATP-binding</keyword>
<keyword evidence="4 11" id="KW-0662">Pyridine nucleotide biosynthesis</keyword>
<feature type="domain" description="Cytidyltransferase-like" evidence="13">
    <location>
        <begin position="46"/>
        <end position="223"/>
    </location>
</feature>
<gene>
    <name evidence="11" type="primary">nadD</name>
    <name evidence="14" type="ORF">FX982_00942</name>
</gene>
<comment type="pathway">
    <text evidence="2 11">Cofactor biosynthesis; NAD(+) biosynthesis; deamido-NAD(+) from nicotinate D-ribonucleotide: step 1/1.</text>
</comment>